<dbReference type="InterPro" id="IPR032687">
    <property type="entry name" value="AraC-type_N"/>
</dbReference>
<accession>A0A3S0QT14</accession>
<dbReference type="PANTHER" id="PTHR47894">
    <property type="entry name" value="HTH-TYPE TRANSCRIPTIONAL REGULATOR GADX"/>
    <property type="match status" value="1"/>
</dbReference>
<evidence type="ECO:0000256" key="1">
    <source>
        <dbReference type="ARBA" id="ARBA00023015"/>
    </source>
</evidence>
<dbReference type="Pfam" id="PF12833">
    <property type="entry name" value="HTH_18"/>
    <property type="match status" value="1"/>
</dbReference>
<evidence type="ECO:0000313" key="6">
    <source>
        <dbReference type="Proteomes" id="UP000273611"/>
    </source>
</evidence>
<keyword evidence="2" id="KW-0238">DNA-binding</keyword>
<keyword evidence="1" id="KW-0805">Transcription regulation</keyword>
<dbReference type="AlphaFoldDB" id="A0A3S0QT14"/>
<dbReference type="SUPFAM" id="SSF46689">
    <property type="entry name" value="Homeodomain-like"/>
    <property type="match status" value="1"/>
</dbReference>
<dbReference type="GO" id="GO:0003700">
    <property type="term" value="F:DNA-binding transcription factor activity"/>
    <property type="evidence" value="ECO:0007669"/>
    <property type="project" value="InterPro"/>
</dbReference>
<dbReference type="InterPro" id="IPR009057">
    <property type="entry name" value="Homeodomain-like_sf"/>
</dbReference>
<dbReference type="InterPro" id="IPR018060">
    <property type="entry name" value="HTH_AraC"/>
</dbReference>
<dbReference type="GO" id="GO:0000976">
    <property type="term" value="F:transcription cis-regulatory region binding"/>
    <property type="evidence" value="ECO:0007669"/>
    <property type="project" value="TreeGrafter"/>
</dbReference>
<dbReference type="Gene3D" id="1.10.10.60">
    <property type="entry name" value="Homeodomain-like"/>
    <property type="match status" value="1"/>
</dbReference>
<organism evidence="5 6">
    <name type="scientific">Rhizobium anhuiense</name>
    <dbReference type="NCBI Taxonomy" id="1184720"/>
    <lineage>
        <taxon>Bacteria</taxon>
        <taxon>Pseudomonadati</taxon>
        <taxon>Pseudomonadota</taxon>
        <taxon>Alphaproteobacteria</taxon>
        <taxon>Hyphomicrobiales</taxon>
        <taxon>Rhizobiaceae</taxon>
        <taxon>Rhizobium/Agrobacterium group</taxon>
        <taxon>Rhizobium</taxon>
    </lineage>
</organism>
<reference evidence="5 6" key="1">
    <citation type="journal article" date="2015" name="Int. J. Syst. Evol. Microbiol.">
        <title>Rhizobium anhuiense sp. nov., isolated from effective nodules of Vicia faba and Pisum sativum.</title>
        <authorList>
            <person name="Zhang Y.J."/>
            <person name="Zheng W.T."/>
            <person name="Everall I."/>
            <person name="Young J.P."/>
            <person name="Zhang X.X."/>
            <person name="Tian C.F."/>
            <person name="Sui X.H."/>
            <person name="Wang E.T."/>
            <person name="Chen W.X."/>
        </authorList>
    </citation>
    <scope>NUCLEOTIDE SEQUENCE [LARGE SCALE GENOMIC DNA]</scope>
    <source>
        <strain evidence="5 6">CCBAU 23252</strain>
    </source>
</reference>
<evidence type="ECO:0000313" key="5">
    <source>
        <dbReference type="EMBL" id="RUM02284.1"/>
    </source>
</evidence>
<dbReference type="GO" id="GO:0005829">
    <property type="term" value="C:cytosol"/>
    <property type="evidence" value="ECO:0007669"/>
    <property type="project" value="TreeGrafter"/>
</dbReference>
<evidence type="ECO:0000256" key="2">
    <source>
        <dbReference type="ARBA" id="ARBA00023125"/>
    </source>
</evidence>
<gene>
    <name evidence="5" type="ORF">EEQ99_11025</name>
</gene>
<dbReference type="Pfam" id="PF12625">
    <property type="entry name" value="Arabinose_bd"/>
    <property type="match status" value="1"/>
</dbReference>
<dbReference type="EMBL" id="RIBW01000003">
    <property type="protein sequence ID" value="RUM02284.1"/>
    <property type="molecule type" value="Genomic_DNA"/>
</dbReference>
<sequence>MSGAPADRCKIPRAFWLAVEHIGVPPAALLRQARLPATLHLNGQGLVSTAQFFALWRALEELTADPGLGIKLVESAETAVHPPSSLAAFHARDYRDGLSRLARFKRLCTPEQLHFSEQSGECTIKVEWLYATEPEPAVAVDVDFATLVELGRRGTGQRLTPVRVEFQRAGPQRDAHRSYFGCPIRYGQSRNALILKSADLGRPFLGHNPELLELLTPALASALGEIQARSAIREQVKIVLKRSLASGRPELSDVAFDLGMSERTLQRRITDEGSTFRELLVEARQELGRQLLSDPSAGIDEVACLLGYQDTSSFYRAFRDWEGVTPNQWRERNLGHLGRRVIAGVSVH</sequence>
<dbReference type="PANTHER" id="PTHR47894:SF1">
    <property type="entry name" value="HTH-TYPE TRANSCRIPTIONAL REGULATOR VQSM"/>
    <property type="match status" value="1"/>
</dbReference>
<dbReference type="SMART" id="SM00342">
    <property type="entry name" value="HTH_ARAC"/>
    <property type="match status" value="1"/>
</dbReference>
<proteinExistence type="predicted"/>
<dbReference type="RefSeq" id="WP_025554952.1">
    <property type="nucleotide sequence ID" value="NZ_BMFI01000004.1"/>
</dbReference>
<dbReference type="GeneID" id="75219063"/>
<dbReference type="PRINTS" id="PR00032">
    <property type="entry name" value="HTHARAC"/>
</dbReference>
<name>A0A3S0QT14_9HYPH</name>
<dbReference type="Proteomes" id="UP000273611">
    <property type="component" value="Unassembled WGS sequence"/>
</dbReference>
<evidence type="ECO:0000256" key="3">
    <source>
        <dbReference type="ARBA" id="ARBA00023163"/>
    </source>
</evidence>
<dbReference type="PROSITE" id="PS01124">
    <property type="entry name" value="HTH_ARAC_FAMILY_2"/>
    <property type="match status" value="1"/>
</dbReference>
<evidence type="ECO:0000259" key="4">
    <source>
        <dbReference type="PROSITE" id="PS01124"/>
    </source>
</evidence>
<feature type="domain" description="HTH araC/xylS-type" evidence="4">
    <location>
        <begin position="234"/>
        <end position="332"/>
    </location>
</feature>
<keyword evidence="3" id="KW-0804">Transcription</keyword>
<comment type="caution">
    <text evidence="5">The sequence shown here is derived from an EMBL/GenBank/DDBJ whole genome shotgun (WGS) entry which is preliminary data.</text>
</comment>
<dbReference type="InterPro" id="IPR020449">
    <property type="entry name" value="Tscrpt_reg_AraC-type_HTH"/>
</dbReference>
<protein>
    <submittedName>
        <fullName evidence="5">AraC family transcriptional regulator</fullName>
    </submittedName>
</protein>